<evidence type="ECO:0000256" key="1">
    <source>
        <dbReference type="SAM" id="MobiDB-lite"/>
    </source>
</evidence>
<protein>
    <submittedName>
        <fullName evidence="2">Uncharacterized protein</fullName>
    </submittedName>
</protein>
<dbReference type="InterPro" id="IPR043459">
    <property type="entry name" value="NFD6/NOXY2-like"/>
</dbReference>
<dbReference type="EMBL" id="CM018039">
    <property type="protein sequence ID" value="KAA8536249.1"/>
    <property type="molecule type" value="Genomic_DNA"/>
</dbReference>
<keyword evidence="3" id="KW-1185">Reference proteome</keyword>
<organism evidence="2 3">
    <name type="scientific">Nyssa sinensis</name>
    <dbReference type="NCBI Taxonomy" id="561372"/>
    <lineage>
        <taxon>Eukaryota</taxon>
        <taxon>Viridiplantae</taxon>
        <taxon>Streptophyta</taxon>
        <taxon>Embryophyta</taxon>
        <taxon>Tracheophyta</taxon>
        <taxon>Spermatophyta</taxon>
        <taxon>Magnoliopsida</taxon>
        <taxon>eudicotyledons</taxon>
        <taxon>Gunneridae</taxon>
        <taxon>Pentapetalae</taxon>
        <taxon>asterids</taxon>
        <taxon>Cornales</taxon>
        <taxon>Nyssaceae</taxon>
        <taxon>Nyssa</taxon>
    </lineage>
</organism>
<reference evidence="2 3" key="1">
    <citation type="submission" date="2019-09" db="EMBL/GenBank/DDBJ databases">
        <title>A chromosome-level genome assembly of the Chinese tupelo Nyssa sinensis.</title>
        <authorList>
            <person name="Yang X."/>
            <person name="Kang M."/>
            <person name="Yang Y."/>
            <person name="Xiong H."/>
            <person name="Wang M."/>
            <person name="Zhang Z."/>
            <person name="Wang Z."/>
            <person name="Wu H."/>
            <person name="Ma T."/>
            <person name="Liu J."/>
            <person name="Xi Z."/>
        </authorList>
    </citation>
    <scope>NUCLEOTIDE SEQUENCE [LARGE SCALE GENOMIC DNA]</scope>
    <source>
        <strain evidence="2">J267</strain>
        <tissue evidence="2">Leaf</tissue>
    </source>
</reference>
<feature type="region of interest" description="Disordered" evidence="1">
    <location>
        <begin position="1"/>
        <end position="37"/>
    </location>
</feature>
<sequence length="99" mass="10941">MAWRGSLSRSLISTARASTNRPSQLLSRHCPPPLASPRIRPRRFSFANPRNLRELGGAQSLMPLYTVVAGTGLTSHLAVDARACCELYHGTFCRTCQDR</sequence>
<dbReference type="OrthoDB" id="1929591at2759"/>
<dbReference type="AlphaFoldDB" id="A0A5J5B0Q8"/>
<evidence type="ECO:0000313" key="2">
    <source>
        <dbReference type="EMBL" id="KAA8536249.1"/>
    </source>
</evidence>
<name>A0A5J5B0Q8_9ASTE</name>
<gene>
    <name evidence="2" type="ORF">F0562_028727</name>
</gene>
<accession>A0A5J5B0Q8</accession>
<evidence type="ECO:0000313" key="3">
    <source>
        <dbReference type="Proteomes" id="UP000325577"/>
    </source>
</evidence>
<dbReference type="Proteomes" id="UP000325577">
    <property type="component" value="Linkage Group LG16"/>
</dbReference>
<proteinExistence type="predicted"/>
<feature type="compositionally biased region" description="Polar residues" evidence="1">
    <location>
        <begin position="7"/>
        <end position="26"/>
    </location>
</feature>
<dbReference type="PANTHER" id="PTHR33156">
    <property type="entry name" value="OS02G0230000 PROTEIN"/>
    <property type="match status" value="1"/>
</dbReference>
<dbReference type="PANTHER" id="PTHR33156:SF26">
    <property type="entry name" value="OS12G0592200 PROTEIN"/>
    <property type="match status" value="1"/>
</dbReference>